<dbReference type="VEuPathDB" id="VectorBase:AALB20_037758"/>
<dbReference type="PROSITE" id="PS50003">
    <property type="entry name" value="PH_DOMAIN"/>
    <property type="match status" value="1"/>
</dbReference>
<feature type="compositionally biased region" description="Polar residues" evidence="1">
    <location>
        <begin position="475"/>
        <end position="494"/>
    </location>
</feature>
<sequence length="536" mass="59607">MTMDSQSELMQQCFQLLKVIHQYLCGDDYRTGCTVEDPEKDAESEASDRIYLNVTPGDSRGETRDSLVAQCEALLAKMEQYAQPSVPLAACEVRVLEQEEEEEEGSYLDMSGSNTPKVNVSSSTCSIDGTREMVFEAEPTNVVEPERLEEHEYELTTDQILYDECQQDLPVEAEEEQLQPLPECPAPPDDGQCPYGGLPASHLRLLHSPKHGTLFKQEKRLFFDQFKKYYVGLVGKWLLVYNSHNDLKPWQTIYIKSIKLDLSLNEHINEKHLFQIYTQSDSKVHFLSPSFQDLNEWIVAIENNLIEGKSTERIEGSSTGSSPGVASLRKLPLPPYPGQCNGAVDETDLPITCHEDGIYEEPALCLKIEQQSASPKEKSHGYDTPKPGTPKPVEPAASIASPCKPEAATKNPSPECKVSPAPAASCKPVKTGWLKNKFNRSPSESVEGQKPSKKSMKKLSFDELPLPDPDVTDAKSPTTKQQPNPKFTLTTTPANKGAKINMIISQLEANGQLNLLSKRLNESSKRYTWAVEDVTG</sequence>
<evidence type="ECO:0000256" key="1">
    <source>
        <dbReference type="SAM" id="MobiDB-lite"/>
    </source>
</evidence>
<evidence type="ECO:0000313" key="3">
    <source>
        <dbReference type="Proteomes" id="UP000069272"/>
    </source>
</evidence>
<dbReference type="EnsemblMetazoa" id="AALB002547-RA">
    <property type="protein sequence ID" value="AALB002547-PA"/>
    <property type="gene ID" value="AALB002547"/>
</dbReference>
<evidence type="ECO:0000313" key="2">
    <source>
        <dbReference type="EnsemblMetazoa" id="AALB002547-PA"/>
    </source>
</evidence>
<feature type="region of interest" description="Disordered" evidence="1">
    <location>
        <begin position="371"/>
        <end position="495"/>
    </location>
</feature>
<dbReference type="Pfam" id="PF00169">
    <property type="entry name" value="PH"/>
    <property type="match status" value="1"/>
</dbReference>
<dbReference type="SUPFAM" id="SSF50729">
    <property type="entry name" value="PH domain-like"/>
    <property type="match status" value="1"/>
</dbReference>
<dbReference type="Proteomes" id="UP000069272">
    <property type="component" value="Chromosome 2R"/>
</dbReference>
<dbReference type="CDD" id="cd00821">
    <property type="entry name" value="PH"/>
    <property type="match status" value="1"/>
</dbReference>
<dbReference type="Gene3D" id="2.30.29.30">
    <property type="entry name" value="Pleckstrin-homology domain (PH domain)/Phosphotyrosine-binding domain (PTB)"/>
    <property type="match status" value="1"/>
</dbReference>
<reference evidence="2 3" key="1">
    <citation type="journal article" date="2017" name="G3 (Bethesda)">
        <title>The Physical Genome Mapping of Anopheles albimanus Corrected Scaffold Misassemblies and Identified Interarm Rearrangements in Genus Anopheles.</title>
        <authorList>
            <person name="Artemov G.N."/>
            <person name="Peery A.N."/>
            <person name="Jiang X."/>
            <person name="Tu Z."/>
            <person name="Stegniy V.N."/>
            <person name="Sharakhova M.V."/>
            <person name="Sharakhov I.V."/>
        </authorList>
    </citation>
    <scope>NUCLEOTIDE SEQUENCE [LARGE SCALE GENOMIC DNA]</scope>
    <source>
        <strain evidence="2 3">ALBI9_A</strain>
    </source>
</reference>
<dbReference type="InterPro" id="IPR001849">
    <property type="entry name" value="PH_domain"/>
</dbReference>
<keyword evidence="3" id="KW-1185">Reference proteome</keyword>
<dbReference type="AlphaFoldDB" id="A0A182F7T0"/>
<feature type="compositionally biased region" description="Polar residues" evidence="1">
    <location>
        <begin position="111"/>
        <end position="123"/>
    </location>
</feature>
<organism evidence="2 3">
    <name type="scientific">Anopheles albimanus</name>
    <name type="common">New world malaria mosquito</name>
    <dbReference type="NCBI Taxonomy" id="7167"/>
    <lineage>
        <taxon>Eukaryota</taxon>
        <taxon>Metazoa</taxon>
        <taxon>Ecdysozoa</taxon>
        <taxon>Arthropoda</taxon>
        <taxon>Hexapoda</taxon>
        <taxon>Insecta</taxon>
        <taxon>Pterygota</taxon>
        <taxon>Neoptera</taxon>
        <taxon>Endopterygota</taxon>
        <taxon>Diptera</taxon>
        <taxon>Nematocera</taxon>
        <taxon>Culicoidea</taxon>
        <taxon>Culicidae</taxon>
        <taxon>Anophelinae</taxon>
        <taxon>Anopheles</taxon>
    </lineage>
</organism>
<accession>A0A182F7T0</accession>
<dbReference type="InterPro" id="IPR011993">
    <property type="entry name" value="PH-like_dom_sf"/>
</dbReference>
<reference evidence="2" key="2">
    <citation type="submission" date="2022-08" db="UniProtKB">
        <authorList>
            <consortium name="EnsemblMetazoa"/>
        </authorList>
    </citation>
    <scope>IDENTIFICATION</scope>
    <source>
        <strain evidence="2">STECLA/ALBI9_A</strain>
    </source>
</reference>
<name>A0A182F7T0_ANOAL</name>
<dbReference type="SMART" id="SM00233">
    <property type="entry name" value="PH"/>
    <property type="match status" value="1"/>
</dbReference>
<dbReference type="STRING" id="7167.A0A182F7T0"/>
<protein>
    <submittedName>
        <fullName evidence="2">PH domain-containing protein</fullName>
    </submittedName>
</protein>
<proteinExistence type="predicted"/>
<dbReference type="VEuPathDB" id="VectorBase:AALB002547"/>
<feature type="region of interest" description="Disordered" evidence="1">
    <location>
        <begin position="104"/>
        <end position="123"/>
    </location>
</feature>